<proteinExistence type="predicted"/>
<comment type="caution">
    <text evidence="1">The sequence shown here is derived from an EMBL/GenBank/DDBJ whole genome shotgun (WGS) entry which is preliminary data.</text>
</comment>
<protein>
    <submittedName>
        <fullName evidence="1">Uncharacterized protein</fullName>
    </submittedName>
</protein>
<organism evidence="1 2">
    <name type="scientific">Sphaerodactylus townsendi</name>
    <dbReference type="NCBI Taxonomy" id="933632"/>
    <lineage>
        <taxon>Eukaryota</taxon>
        <taxon>Metazoa</taxon>
        <taxon>Chordata</taxon>
        <taxon>Craniata</taxon>
        <taxon>Vertebrata</taxon>
        <taxon>Euteleostomi</taxon>
        <taxon>Lepidosauria</taxon>
        <taxon>Squamata</taxon>
        <taxon>Bifurcata</taxon>
        <taxon>Gekkota</taxon>
        <taxon>Sphaerodactylidae</taxon>
        <taxon>Sphaerodactylus</taxon>
    </lineage>
</organism>
<keyword evidence="2" id="KW-1185">Reference proteome</keyword>
<evidence type="ECO:0000313" key="1">
    <source>
        <dbReference type="EMBL" id="KAH7988835.1"/>
    </source>
</evidence>
<reference evidence="1" key="1">
    <citation type="submission" date="2021-08" db="EMBL/GenBank/DDBJ databases">
        <title>The first chromosome-level gecko genome reveals the dynamic sex chromosomes of Neotropical dwarf geckos (Sphaerodactylidae: Sphaerodactylus).</title>
        <authorList>
            <person name="Pinto B.J."/>
            <person name="Keating S.E."/>
            <person name="Gamble T."/>
        </authorList>
    </citation>
    <scope>NUCLEOTIDE SEQUENCE</scope>
    <source>
        <strain evidence="1">TG3544</strain>
    </source>
</reference>
<dbReference type="EMBL" id="CM037623">
    <property type="protein sequence ID" value="KAH7988835.1"/>
    <property type="molecule type" value="Genomic_DNA"/>
</dbReference>
<dbReference type="Proteomes" id="UP000827872">
    <property type="component" value="Linkage Group LG10"/>
</dbReference>
<sequence length="105" mass="12248">MMGERRRKDISDTRKTLCCEMLVRSRETSAKELDRDDSKVVWRTFSEKAFQTTKIAGPFARSSRDSLPERFVNILCVSELSYWEIPVKVLNTCVRKCPQVTADLW</sequence>
<name>A0ACB8E9K1_9SAUR</name>
<evidence type="ECO:0000313" key="2">
    <source>
        <dbReference type="Proteomes" id="UP000827872"/>
    </source>
</evidence>
<gene>
    <name evidence="1" type="ORF">K3G42_022740</name>
</gene>
<accession>A0ACB8E9K1</accession>